<dbReference type="PANTHER" id="PTHR21139">
    <property type="entry name" value="TRIOSEPHOSPHATE ISOMERASE"/>
    <property type="match status" value="1"/>
</dbReference>
<dbReference type="Gene3D" id="3.20.20.70">
    <property type="entry name" value="Aldolase class I"/>
    <property type="match status" value="1"/>
</dbReference>
<dbReference type="PANTHER" id="PTHR21139:SF2">
    <property type="entry name" value="TRIOSEPHOSPHATE ISOMERASE"/>
    <property type="match status" value="1"/>
</dbReference>
<dbReference type="EMBL" id="LK391709">
    <property type="protein sequence ID" value="CDR96750.1"/>
    <property type="molecule type" value="Genomic_DNA"/>
</dbReference>
<evidence type="ECO:0000256" key="2">
    <source>
        <dbReference type="ARBA" id="ARBA00011738"/>
    </source>
</evidence>
<protein>
    <recommendedName>
        <fullName evidence="4">Triosephosphate isomerase</fullName>
        <ecNumber evidence="4">5.3.1.1</ecNumber>
    </recommendedName>
</protein>
<keyword evidence="3 4" id="KW-0413">Isomerase</keyword>
<evidence type="ECO:0000313" key="5">
    <source>
        <dbReference type="EMBL" id="CDR96750.1"/>
    </source>
</evidence>
<dbReference type="InterPro" id="IPR013785">
    <property type="entry name" value="Aldolase_TIM"/>
</dbReference>
<evidence type="ECO:0000313" key="6">
    <source>
        <dbReference type="Proteomes" id="UP000033188"/>
    </source>
</evidence>
<dbReference type="UniPathway" id="UPA00109">
    <property type="reaction ID" value="UER00189"/>
</dbReference>
<dbReference type="GO" id="GO:0004807">
    <property type="term" value="F:triose-phosphate isomerase activity"/>
    <property type="evidence" value="ECO:0007669"/>
    <property type="project" value="UniProtKB-EC"/>
</dbReference>
<organism evidence="5 6">
    <name type="scientific">Babesia bigemina</name>
    <dbReference type="NCBI Taxonomy" id="5866"/>
    <lineage>
        <taxon>Eukaryota</taxon>
        <taxon>Sar</taxon>
        <taxon>Alveolata</taxon>
        <taxon>Apicomplexa</taxon>
        <taxon>Aconoidasida</taxon>
        <taxon>Piroplasmida</taxon>
        <taxon>Babesiidae</taxon>
        <taxon>Babesia</taxon>
    </lineage>
</organism>
<comment type="subunit">
    <text evidence="2">Homodimer.</text>
</comment>
<dbReference type="UniPathway" id="UPA00138"/>
<dbReference type="GO" id="GO:0006094">
    <property type="term" value="P:gluconeogenesis"/>
    <property type="evidence" value="ECO:0007669"/>
    <property type="project" value="UniProtKB-UniPathway"/>
</dbReference>
<name>A0A061DE11_BABBI</name>
<keyword evidence="4" id="KW-0312">Gluconeogenesis</keyword>
<evidence type="ECO:0000256" key="1">
    <source>
        <dbReference type="ARBA" id="ARBA00007422"/>
    </source>
</evidence>
<comment type="pathway">
    <text evidence="4">Carbohydrate biosynthesis; gluconeogenesis.</text>
</comment>
<sequence>MVAEYKSAGSSCVVCSQDVSAASSAAGPFTGEVTAGLLKDMDIEWTIIGHSERRGGGPLGIDERRELINRKLKAALAAGLKVIVCIGESGGRDTNYVIQQLEASHKAVTLNNSQDICTGITDSDDRLVIAYEPGGCVGTDRPAAPEEVNETITSIKSMAKCNVTRSRFIYGGSVDRSNASLYTRQPNVDGIMVGRLWQHPEFEPLLETI</sequence>
<dbReference type="KEGG" id="bbig:BBBOND_0306540"/>
<accession>A0A061DE11</accession>
<dbReference type="RefSeq" id="XP_012768936.1">
    <property type="nucleotide sequence ID" value="XM_012913482.1"/>
</dbReference>
<proteinExistence type="inferred from homology"/>
<dbReference type="CDD" id="cd00311">
    <property type="entry name" value="TIM"/>
    <property type="match status" value="1"/>
</dbReference>
<keyword evidence="6" id="KW-1185">Reference proteome</keyword>
<gene>
    <name evidence="5" type="ORF">BBBOND_0306540</name>
</gene>
<reference evidence="6" key="1">
    <citation type="journal article" date="2014" name="Nucleic Acids Res.">
        <title>The evolutionary dynamics of variant antigen genes in Babesia reveal a history of genomic innovation underlying host-parasite interaction.</title>
        <authorList>
            <person name="Jackson A.P."/>
            <person name="Otto T.D."/>
            <person name="Darby A."/>
            <person name="Ramaprasad A."/>
            <person name="Xia D."/>
            <person name="Echaide I.E."/>
            <person name="Farber M."/>
            <person name="Gahlot S."/>
            <person name="Gamble J."/>
            <person name="Gupta D."/>
            <person name="Gupta Y."/>
            <person name="Jackson L."/>
            <person name="Malandrin L."/>
            <person name="Malas T.B."/>
            <person name="Moussa E."/>
            <person name="Nair M."/>
            <person name="Reid A.J."/>
            <person name="Sanders M."/>
            <person name="Sharma J."/>
            <person name="Tracey A."/>
            <person name="Quail M.A."/>
            <person name="Weir W."/>
            <person name="Wastling J.M."/>
            <person name="Hall N."/>
            <person name="Willadsen P."/>
            <person name="Lingelbach K."/>
            <person name="Shiels B."/>
            <person name="Tait A."/>
            <person name="Berriman M."/>
            <person name="Allred D.R."/>
            <person name="Pain A."/>
        </authorList>
    </citation>
    <scope>NUCLEOTIDE SEQUENCE [LARGE SCALE GENOMIC DNA]</scope>
    <source>
        <strain evidence="6">Bond</strain>
    </source>
</reference>
<keyword evidence="4" id="KW-0324">Glycolysis</keyword>
<dbReference type="Proteomes" id="UP000033188">
    <property type="component" value="Chromosome 3"/>
</dbReference>
<dbReference type="InterPro" id="IPR035990">
    <property type="entry name" value="TIM_sf"/>
</dbReference>
<comment type="pathway">
    <text evidence="4">Carbohydrate degradation; glycolysis; D-glyceraldehyde 3-phosphate from glycerone phosphate: step 1/1.</text>
</comment>
<dbReference type="GO" id="GO:0019563">
    <property type="term" value="P:glycerol catabolic process"/>
    <property type="evidence" value="ECO:0007669"/>
    <property type="project" value="TreeGrafter"/>
</dbReference>
<dbReference type="OMA" id="EWAEEEW"/>
<comment type="catalytic activity">
    <reaction evidence="4">
        <text>D-glyceraldehyde 3-phosphate = dihydroxyacetone phosphate</text>
        <dbReference type="Rhea" id="RHEA:18585"/>
        <dbReference type="ChEBI" id="CHEBI:57642"/>
        <dbReference type="ChEBI" id="CHEBI:59776"/>
        <dbReference type="EC" id="5.3.1.1"/>
    </reaction>
</comment>
<dbReference type="InterPro" id="IPR000652">
    <property type="entry name" value="Triosephosphate_isomerase"/>
</dbReference>
<dbReference type="EC" id="5.3.1.1" evidence="4"/>
<dbReference type="PROSITE" id="PS51440">
    <property type="entry name" value="TIM_2"/>
    <property type="match status" value="1"/>
</dbReference>
<dbReference type="SUPFAM" id="SSF51351">
    <property type="entry name" value="Triosephosphate isomerase (TIM)"/>
    <property type="match status" value="1"/>
</dbReference>
<dbReference type="GO" id="GO:0005829">
    <property type="term" value="C:cytosol"/>
    <property type="evidence" value="ECO:0007669"/>
    <property type="project" value="TreeGrafter"/>
</dbReference>
<evidence type="ECO:0000256" key="3">
    <source>
        <dbReference type="ARBA" id="ARBA00023235"/>
    </source>
</evidence>
<dbReference type="VEuPathDB" id="PiroplasmaDB:BBBOND_0306540"/>
<comment type="similarity">
    <text evidence="1 4">Belongs to the triosephosphate isomerase family.</text>
</comment>
<evidence type="ECO:0000256" key="4">
    <source>
        <dbReference type="RuleBase" id="RU363013"/>
    </source>
</evidence>
<dbReference type="STRING" id="5866.A0A061DE11"/>
<dbReference type="OrthoDB" id="364016at2759"/>
<dbReference type="GO" id="GO:0046166">
    <property type="term" value="P:glyceraldehyde-3-phosphate biosynthetic process"/>
    <property type="evidence" value="ECO:0007669"/>
    <property type="project" value="TreeGrafter"/>
</dbReference>
<dbReference type="AlphaFoldDB" id="A0A061DE11"/>
<dbReference type="GeneID" id="24565291"/>
<dbReference type="Pfam" id="PF00121">
    <property type="entry name" value="TIM"/>
    <property type="match status" value="1"/>
</dbReference>
<dbReference type="GO" id="GO:0006096">
    <property type="term" value="P:glycolytic process"/>
    <property type="evidence" value="ECO:0007669"/>
    <property type="project" value="UniProtKB-UniPathway"/>
</dbReference>